<dbReference type="AlphaFoldDB" id="A0A250X985"/>
<dbReference type="PANTHER" id="PTHR19375">
    <property type="entry name" value="HEAT SHOCK PROTEIN 70KDA"/>
    <property type="match status" value="1"/>
</dbReference>
<evidence type="ECO:0000256" key="2">
    <source>
        <dbReference type="ARBA" id="ARBA00022840"/>
    </source>
</evidence>
<proteinExistence type="inferred from homology"/>
<dbReference type="InterPro" id="IPR043129">
    <property type="entry name" value="ATPase_NBD"/>
</dbReference>
<evidence type="ECO:0000313" key="5">
    <source>
        <dbReference type="EMBL" id="GAX79626.1"/>
    </source>
</evidence>
<dbReference type="SUPFAM" id="SSF53067">
    <property type="entry name" value="Actin-like ATPase domain"/>
    <property type="match status" value="2"/>
</dbReference>
<gene>
    <name evidence="5" type="ORF">CEUSTIGMA_g7067.t1</name>
</gene>
<dbReference type="Pfam" id="PF00012">
    <property type="entry name" value="HSP70"/>
    <property type="match status" value="2"/>
</dbReference>
<name>A0A250X985_9CHLO</name>
<dbReference type="Gene3D" id="3.90.640.10">
    <property type="entry name" value="Actin, Chain A, domain 4"/>
    <property type="match status" value="1"/>
</dbReference>
<comment type="similarity">
    <text evidence="3">Belongs to the heat shock protein 70 family.</text>
</comment>
<dbReference type="STRING" id="1157962.A0A250X985"/>
<sequence length="558" mass="59286">MPGAWLRNRKISVLETKLSCRHRCRCGTVKAAVGIDLGTTSSAIATIRSDGRAEVRAMVPSVVHYSTTGDAVLVGEEAVAASAASPEYTFYSVKRIIGRTFSQVEELLPGLTYQVLEGADGCSQLALPVKGTMVTPEVVSSLVIKALIKKAMDVQDDKKLPSETLKPELLKNVVLTVPAYFNGAQNRATQRASQLAGIEQALLLQEPIAAAMAYGFGKPTDWDTLLVFDLGGGTLDLSLIESFEGIMEVIATGGDSKLGGDDFTMATCDLLSTFLPGPVQRAWREGRASPGLKLALRQSAEEAKVQLSTLTSVDIQIGIPCDDLALEEVGATTVTSCSTEAAVDAVINSPASSSCFPKVNDKAVFTATVTRSALEHAVQPLVARLWPPLRDLAIITRTQLGGQPPDDAAMDEEQISNEPERRGEGPEHRYDHPRVPGTPAVNKRGPHTSFNVFSSTEQADNERGNAASKAKYSAPPRRLTGLIFVGAATRMPGVRELIEKVTGLEARQDVDPEMAVALGAAVHAGVIQGTSSGVELTDGSYVAALHNRSTSILSDWSP</sequence>
<evidence type="ECO:0000313" key="6">
    <source>
        <dbReference type="Proteomes" id="UP000232323"/>
    </source>
</evidence>
<feature type="region of interest" description="Disordered" evidence="4">
    <location>
        <begin position="399"/>
        <end position="472"/>
    </location>
</feature>
<dbReference type="Proteomes" id="UP000232323">
    <property type="component" value="Unassembled WGS sequence"/>
</dbReference>
<dbReference type="PROSITE" id="PS00329">
    <property type="entry name" value="HSP70_2"/>
    <property type="match status" value="1"/>
</dbReference>
<keyword evidence="2 3" id="KW-0067">ATP-binding</keyword>
<keyword evidence="1 3" id="KW-0547">Nucleotide-binding</keyword>
<dbReference type="InterPro" id="IPR013126">
    <property type="entry name" value="Hsp_70_fam"/>
</dbReference>
<dbReference type="OrthoDB" id="547682at2759"/>
<dbReference type="EMBL" id="BEGY01000044">
    <property type="protein sequence ID" value="GAX79626.1"/>
    <property type="molecule type" value="Genomic_DNA"/>
</dbReference>
<dbReference type="PROSITE" id="PS00297">
    <property type="entry name" value="HSP70_1"/>
    <property type="match status" value="1"/>
</dbReference>
<protein>
    <submittedName>
        <fullName evidence="5">Uncharacterized protein</fullName>
    </submittedName>
</protein>
<comment type="caution">
    <text evidence="5">The sequence shown here is derived from an EMBL/GenBank/DDBJ whole genome shotgun (WGS) entry which is preliminary data.</text>
</comment>
<keyword evidence="6" id="KW-1185">Reference proteome</keyword>
<reference evidence="5 6" key="1">
    <citation type="submission" date="2017-08" db="EMBL/GenBank/DDBJ databases">
        <title>Acidophilic green algal genome provides insights into adaptation to an acidic environment.</title>
        <authorList>
            <person name="Hirooka S."/>
            <person name="Hirose Y."/>
            <person name="Kanesaki Y."/>
            <person name="Higuchi S."/>
            <person name="Fujiwara T."/>
            <person name="Onuma R."/>
            <person name="Era A."/>
            <person name="Ohbayashi R."/>
            <person name="Uzuka A."/>
            <person name="Nozaki H."/>
            <person name="Yoshikawa H."/>
            <person name="Miyagishima S.Y."/>
        </authorList>
    </citation>
    <scope>NUCLEOTIDE SEQUENCE [LARGE SCALE GENOMIC DNA]</scope>
    <source>
        <strain evidence="5 6">NIES-2499</strain>
    </source>
</reference>
<feature type="compositionally biased region" description="Polar residues" evidence="4">
    <location>
        <begin position="448"/>
        <end position="458"/>
    </location>
</feature>
<dbReference type="GO" id="GO:0140662">
    <property type="term" value="F:ATP-dependent protein folding chaperone"/>
    <property type="evidence" value="ECO:0007669"/>
    <property type="project" value="InterPro"/>
</dbReference>
<accession>A0A250X985</accession>
<dbReference type="PRINTS" id="PR00301">
    <property type="entry name" value="HEATSHOCK70"/>
</dbReference>
<organism evidence="5 6">
    <name type="scientific">Chlamydomonas eustigma</name>
    <dbReference type="NCBI Taxonomy" id="1157962"/>
    <lineage>
        <taxon>Eukaryota</taxon>
        <taxon>Viridiplantae</taxon>
        <taxon>Chlorophyta</taxon>
        <taxon>core chlorophytes</taxon>
        <taxon>Chlorophyceae</taxon>
        <taxon>CS clade</taxon>
        <taxon>Chlamydomonadales</taxon>
        <taxon>Chlamydomonadaceae</taxon>
        <taxon>Chlamydomonas</taxon>
    </lineage>
</organism>
<dbReference type="Gene3D" id="3.30.420.40">
    <property type="match status" value="4"/>
</dbReference>
<feature type="compositionally biased region" description="Basic and acidic residues" evidence="4">
    <location>
        <begin position="418"/>
        <end position="434"/>
    </location>
</feature>
<dbReference type="GO" id="GO:0005524">
    <property type="term" value="F:ATP binding"/>
    <property type="evidence" value="ECO:0007669"/>
    <property type="project" value="UniProtKB-KW"/>
</dbReference>
<evidence type="ECO:0000256" key="1">
    <source>
        <dbReference type="ARBA" id="ARBA00022741"/>
    </source>
</evidence>
<evidence type="ECO:0000256" key="4">
    <source>
        <dbReference type="SAM" id="MobiDB-lite"/>
    </source>
</evidence>
<evidence type="ECO:0000256" key="3">
    <source>
        <dbReference type="RuleBase" id="RU003322"/>
    </source>
</evidence>
<dbReference type="InterPro" id="IPR018181">
    <property type="entry name" value="Heat_shock_70_CS"/>
</dbReference>